<evidence type="ECO:0000313" key="2">
    <source>
        <dbReference type="Proteomes" id="UP001164539"/>
    </source>
</evidence>
<organism evidence="1 2">
    <name type="scientific">Melia azedarach</name>
    <name type="common">Chinaberry tree</name>
    <dbReference type="NCBI Taxonomy" id="155640"/>
    <lineage>
        <taxon>Eukaryota</taxon>
        <taxon>Viridiplantae</taxon>
        <taxon>Streptophyta</taxon>
        <taxon>Embryophyta</taxon>
        <taxon>Tracheophyta</taxon>
        <taxon>Spermatophyta</taxon>
        <taxon>Magnoliopsida</taxon>
        <taxon>eudicotyledons</taxon>
        <taxon>Gunneridae</taxon>
        <taxon>Pentapetalae</taxon>
        <taxon>rosids</taxon>
        <taxon>malvids</taxon>
        <taxon>Sapindales</taxon>
        <taxon>Meliaceae</taxon>
        <taxon>Melia</taxon>
    </lineage>
</organism>
<keyword evidence="1" id="KW-0689">Ribosomal protein</keyword>
<reference evidence="1 2" key="1">
    <citation type="journal article" date="2023" name="Science">
        <title>Complex scaffold remodeling in plant triterpene biosynthesis.</title>
        <authorList>
            <person name="De La Pena R."/>
            <person name="Hodgson H."/>
            <person name="Liu J.C."/>
            <person name="Stephenson M.J."/>
            <person name="Martin A.C."/>
            <person name="Owen C."/>
            <person name="Harkess A."/>
            <person name="Leebens-Mack J."/>
            <person name="Jimenez L.E."/>
            <person name="Osbourn A."/>
            <person name="Sattely E.S."/>
        </authorList>
    </citation>
    <scope>NUCLEOTIDE SEQUENCE [LARGE SCALE GENOMIC DNA]</scope>
    <source>
        <strain evidence="2">cv. JPN11</strain>
        <tissue evidence="1">Leaf</tissue>
    </source>
</reference>
<keyword evidence="1" id="KW-0687">Ribonucleoprotein</keyword>
<sequence>MVVKPSKAERKIAYDAKLCRLLDEYNQILIVAADNVGSNQLQNIRQGLRDHSIVLMGKNTMMKRTIRLHAERTRNDHLLHLVPLLRGNVGMIFTKGDLKEVSDEVSKYKVAAPARVGLVAPIDVIVPPGNTGLDPSQTSFFQVLNIPTKINKGTVEIITPVELVKKGERVGSSESALLSKLAIKPFSYGLIVQSVYENGCVFSPQVLDLTEDDIAVMFCNGLSMVAALAMTIDYPTIAAAPHMFINGYRNVLSVAVATEYSFSQAEKVKEFLKDPVKFVTAIAPAAAAAAPAADAKAEEKKKEEPEEDSDEDMGFSLFD</sequence>
<gene>
    <name evidence="1" type="ORF">OWV82_007917</name>
</gene>
<proteinExistence type="predicted"/>
<accession>A0ACC1Y8X4</accession>
<dbReference type="EMBL" id="CM051397">
    <property type="protein sequence ID" value="KAJ4720020.1"/>
    <property type="molecule type" value="Genomic_DNA"/>
</dbReference>
<protein>
    <submittedName>
        <fullName evidence="1">60S acidic ribosomal protein P0</fullName>
    </submittedName>
</protein>
<keyword evidence="2" id="KW-1185">Reference proteome</keyword>
<comment type="caution">
    <text evidence="1">The sequence shown here is derived from an EMBL/GenBank/DDBJ whole genome shotgun (WGS) entry which is preliminary data.</text>
</comment>
<name>A0ACC1Y8X4_MELAZ</name>
<dbReference type="Proteomes" id="UP001164539">
    <property type="component" value="Chromosome 4"/>
</dbReference>
<evidence type="ECO:0000313" key="1">
    <source>
        <dbReference type="EMBL" id="KAJ4720020.1"/>
    </source>
</evidence>